<dbReference type="InterPro" id="IPR017441">
    <property type="entry name" value="Protein_kinase_ATP_BS"/>
</dbReference>
<comment type="similarity">
    <text evidence="1">Belongs to the protein kinase superfamily. STE Ser/Thr protein kinase family. STE20 subfamily.</text>
</comment>
<evidence type="ECO:0000313" key="6">
    <source>
        <dbReference type="Proteomes" id="UP001420932"/>
    </source>
</evidence>
<evidence type="ECO:0000313" key="5">
    <source>
        <dbReference type="EMBL" id="KAK9163954.1"/>
    </source>
</evidence>
<comment type="caution">
    <text evidence="5">The sequence shown here is derived from an EMBL/GenBank/DDBJ whole genome shotgun (WGS) entry which is preliminary data.</text>
</comment>
<dbReference type="GO" id="GO:0004672">
    <property type="term" value="F:protein kinase activity"/>
    <property type="evidence" value="ECO:0007669"/>
    <property type="project" value="InterPro"/>
</dbReference>
<dbReference type="Pfam" id="PF00069">
    <property type="entry name" value="Pkinase"/>
    <property type="match status" value="1"/>
</dbReference>
<protein>
    <recommendedName>
        <fullName evidence="4">Protein kinase domain-containing protein</fullName>
    </recommendedName>
</protein>
<dbReference type="GO" id="GO:0043539">
    <property type="term" value="F:protein serine/threonine kinase activator activity"/>
    <property type="evidence" value="ECO:0007669"/>
    <property type="project" value="InterPro"/>
</dbReference>
<keyword evidence="2" id="KW-0547">Nucleotide-binding</keyword>
<proteinExistence type="inferred from homology"/>
<dbReference type="PANTHER" id="PTHR48014:SF7">
    <property type="entry name" value="SERINE_THREONINE-PROTEIN KINASE BLUS1"/>
    <property type="match status" value="1"/>
</dbReference>
<dbReference type="SUPFAM" id="SSF56112">
    <property type="entry name" value="Protein kinase-like (PK-like)"/>
    <property type="match status" value="1"/>
</dbReference>
<dbReference type="EMBL" id="JBBNAF010000002">
    <property type="protein sequence ID" value="KAK9163954.1"/>
    <property type="molecule type" value="Genomic_DNA"/>
</dbReference>
<dbReference type="GO" id="GO:1902456">
    <property type="term" value="P:regulation of stomatal opening"/>
    <property type="evidence" value="ECO:0007669"/>
    <property type="project" value="TreeGrafter"/>
</dbReference>
<dbReference type="PROSITE" id="PS50011">
    <property type="entry name" value="PROTEIN_KINASE_DOM"/>
    <property type="match status" value="1"/>
</dbReference>
<dbReference type="PROSITE" id="PS00107">
    <property type="entry name" value="PROTEIN_KINASE_ATP"/>
    <property type="match status" value="1"/>
</dbReference>
<dbReference type="GO" id="GO:0005524">
    <property type="term" value="F:ATP binding"/>
    <property type="evidence" value="ECO:0007669"/>
    <property type="project" value="UniProtKB-UniRule"/>
</dbReference>
<dbReference type="Gene3D" id="3.30.200.20">
    <property type="entry name" value="Phosphorylase Kinase, domain 1"/>
    <property type="match status" value="1"/>
</dbReference>
<keyword evidence="2" id="KW-0067">ATP-binding</keyword>
<feature type="region of interest" description="Disordered" evidence="3">
    <location>
        <begin position="579"/>
        <end position="607"/>
    </location>
</feature>
<feature type="compositionally biased region" description="Polar residues" evidence="3">
    <location>
        <begin position="595"/>
        <end position="607"/>
    </location>
</feature>
<organism evidence="5 6">
    <name type="scientific">Stephania yunnanensis</name>
    <dbReference type="NCBI Taxonomy" id="152371"/>
    <lineage>
        <taxon>Eukaryota</taxon>
        <taxon>Viridiplantae</taxon>
        <taxon>Streptophyta</taxon>
        <taxon>Embryophyta</taxon>
        <taxon>Tracheophyta</taxon>
        <taxon>Spermatophyta</taxon>
        <taxon>Magnoliopsida</taxon>
        <taxon>Ranunculales</taxon>
        <taxon>Menispermaceae</taxon>
        <taxon>Menispermoideae</taxon>
        <taxon>Cissampelideae</taxon>
        <taxon>Stephania</taxon>
    </lineage>
</organism>
<keyword evidence="6" id="KW-1185">Reference proteome</keyword>
<dbReference type="Proteomes" id="UP001420932">
    <property type="component" value="Unassembled WGS sequence"/>
</dbReference>
<evidence type="ECO:0000256" key="2">
    <source>
        <dbReference type="PROSITE-ProRule" id="PRU10141"/>
    </source>
</evidence>
<feature type="domain" description="Protein kinase" evidence="4">
    <location>
        <begin position="22"/>
        <end position="299"/>
    </location>
</feature>
<name>A0AAP0L755_9MAGN</name>
<evidence type="ECO:0000256" key="3">
    <source>
        <dbReference type="SAM" id="MobiDB-lite"/>
    </source>
</evidence>
<dbReference type="Gene3D" id="1.10.510.10">
    <property type="entry name" value="Transferase(Phosphotransferase) domain 1"/>
    <property type="match status" value="1"/>
</dbReference>
<evidence type="ECO:0000256" key="1">
    <source>
        <dbReference type="ARBA" id="ARBA00008874"/>
    </source>
</evidence>
<dbReference type="AlphaFoldDB" id="A0AAP0L755"/>
<dbReference type="SMART" id="SM00220">
    <property type="entry name" value="S_TKc"/>
    <property type="match status" value="1"/>
</dbReference>
<dbReference type="PANTHER" id="PTHR48014">
    <property type="entry name" value="SERINE/THREONINE-PROTEIN KINASE FRAY2"/>
    <property type="match status" value="1"/>
</dbReference>
<dbReference type="FunFam" id="3.30.200.20:FF:000099">
    <property type="entry name" value="Serine/threonine-protein kinase BLUS1"/>
    <property type="match status" value="1"/>
</dbReference>
<feature type="binding site" evidence="2">
    <location>
        <position position="52"/>
    </location>
    <ligand>
        <name>ATP</name>
        <dbReference type="ChEBI" id="CHEBI:30616"/>
    </ligand>
</feature>
<dbReference type="InterPro" id="IPR047173">
    <property type="entry name" value="STRAD_A/B-like"/>
</dbReference>
<dbReference type="InterPro" id="IPR000719">
    <property type="entry name" value="Prot_kinase_dom"/>
</dbReference>
<dbReference type="InterPro" id="IPR011009">
    <property type="entry name" value="Kinase-like_dom_sf"/>
</dbReference>
<accession>A0AAP0L755</accession>
<gene>
    <name evidence="5" type="ORF">Syun_004856</name>
</gene>
<reference evidence="5 6" key="1">
    <citation type="submission" date="2024-01" db="EMBL/GenBank/DDBJ databases">
        <title>Genome assemblies of Stephania.</title>
        <authorList>
            <person name="Yang L."/>
        </authorList>
    </citation>
    <scope>NUCLEOTIDE SEQUENCE [LARGE SCALE GENOMIC DNA]</scope>
    <source>
        <strain evidence="5">YNDBR</strain>
        <tissue evidence="5">Leaf</tissue>
    </source>
</reference>
<sequence length="607" mass="68164">MASQTHQQETTMPSYPLDPTSYKILQKIGNGVSATVYKAACLPMTSSIVAIKAIDLERSRANLDDVRREAKAMTLLSHPNILRAHCSFTVDHYLWVVMPFMSAGSLRSIISSSFPDGLNEASIAVVLKEILNALLYLHDQGHLHRDIKAGNILVDSDGSVKLADFGVSASIYEPNSSNSSSYLSSSTNFMLNEVTGTPYWMAPEVIHSHIGYSFKADIWSFGITALELAHGRPPLSHLPPWKSLFMRITNRLRPCDYEKGKKDKSKKFSKNFRDMVASCLATDPLRRPNAARLLKHPFFKNCKNVDFLVKNMLNGLPPVEERYYRECLNFLDHGTGNVQGDDEESVEAGPVEKHRRISGWNFNEEAFQLVPVFPTERLEDSNVAKEAGLCIDKGEQRRITRNENSSAESSFRFWEGEAHQDRTRVVDEPITGATQEGDRNLDETQHRTTVDEPTNETTQEEITEVGVDVIRSGEEKGRIEEHIASIRSTVGEAIRGAVAAQMMPYLMTLLESLDDQRLAVANLIFDIKGEELVISHQQQLQHAVSRLTLQVSRLALQLEKEKTKSAQLERELELLKRKYAQQNSDDPCEDVNETRGATTDSNTTNEQ</sequence>
<evidence type="ECO:0000259" key="4">
    <source>
        <dbReference type="PROSITE" id="PS50011"/>
    </source>
</evidence>